<dbReference type="EMBL" id="CM015724">
    <property type="protein sequence ID" value="KAF3698259.1"/>
    <property type="molecule type" value="Genomic_DNA"/>
</dbReference>
<proteinExistence type="predicted"/>
<feature type="signal peptide" evidence="1">
    <location>
        <begin position="1"/>
        <end position="25"/>
    </location>
</feature>
<evidence type="ECO:0000313" key="3">
    <source>
        <dbReference type="Proteomes" id="UP000503349"/>
    </source>
</evidence>
<protein>
    <submittedName>
        <fullName evidence="2">Cephalotoxin-like protein</fullName>
    </submittedName>
</protein>
<dbReference type="PANTHER" id="PTHR40472">
    <property type="entry name" value="RICIN B-TYPE LECTIN DOMAIN-CONTAINING PROTEIN"/>
    <property type="match status" value="1"/>
</dbReference>
<organism evidence="2 3">
    <name type="scientific">Channa argus</name>
    <name type="common">Northern snakehead</name>
    <name type="synonym">Ophicephalus argus</name>
    <dbReference type="NCBI Taxonomy" id="215402"/>
    <lineage>
        <taxon>Eukaryota</taxon>
        <taxon>Metazoa</taxon>
        <taxon>Chordata</taxon>
        <taxon>Craniata</taxon>
        <taxon>Vertebrata</taxon>
        <taxon>Euteleostomi</taxon>
        <taxon>Actinopterygii</taxon>
        <taxon>Neopterygii</taxon>
        <taxon>Teleostei</taxon>
        <taxon>Neoteleostei</taxon>
        <taxon>Acanthomorphata</taxon>
        <taxon>Anabantaria</taxon>
        <taxon>Anabantiformes</taxon>
        <taxon>Channoidei</taxon>
        <taxon>Channidae</taxon>
        <taxon>Channa</taxon>
    </lineage>
</organism>
<dbReference type="PANTHER" id="PTHR40472:SF6">
    <property type="entry name" value="RICIN B-TYPE LECTIN DOMAIN-CONTAINING PROTEIN"/>
    <property type="match status" value="1"/>
</dbReference>
<dbReference type="InterPro" id="IPR039051">
    <property type="entry name" value="SE-CTX-like"/>
</dbReference>
<dbReference type="AlphaFoldDB" id="A0A6G1Q756"/>
<gene>
    <name evidence="2" type="ORF">EXN66_Car013940</name>
</gene>
<reference evidence="2 3" key="1">
    <citation type="submission" date="2019-02" db="EMBL/GenBank/DDBJ databases">
        <title>Opniocepnalus argus genome.</title>
        <authorList>
            <person name="Zhou C."/>
            <person name="Xiao S."/>
        </authorList>
    </citation>
    <scope>NUCLEOTIDE SEQUENCE [LARGE SCALE GENOMIC DNA]</scope>
    <source>
        <strain evidence="2">OARG1902GOOAL</strain>
        <tissue evidence="2">Muscle</tissue>
    </source>
</reference>
<evidence type="ECO:0000313" key="2">
    <source>
        <dbReference type="EMBL" id="KAF3698259.1"/>
    </source>
</evidence>
<dbReference type="Proteomes" id="UP000503349">
    <property type="component" value="Chromosome 13"/>
</dbReference>
<name>A0A6G1Q756_CHAAH</name>
<keyword evidence="1" id="KW-0732">Signal</keyword>
<feature type="chain" id="PRO_5026279270" evidence="1">
    <location>
        <begin position="26"/>
        <end position="369"/>
    </location>
</feature>
<keyword evidence="3" id="KW-1185">Reference proteome</keyword>
<sequence>MVSLQRSDSMLASLILLFLWTICFAQSHDPTPFKLSALHGAKRDLPTESRAQVDKISSTVKDSLSLFKDVMEKLSDKKDTVTQVTKVITSLRNFASLAPGIGALASSIISVVLIFIPEDNPVLNELREGFSEMNRKLDSLSSQISNLATDVEWFNYASVYSQDEVRILHTWKKFSQFFTKFYQSEEDKEKLKSIFIRYYENAGTEVSMDNFYHYLTVSTISLSGNLNNLLRKKFKCDINEISKYNLYFSSLIWKGLVLNEFYWKLIGVNSTGKEAEHTQMLRNIYKAQISTVDYCLNNYEKYMKEDVAEIAKALSPDNKQIIAEEVKEALDKKYNWYNWVVVVYDTSTDYMMNLDMTNVTVGGFCLPKD</sequence>
<accession>A0A6G1Q756</accession>
<evidence type="ECO:0000256" key="1">
    <source>
        <dbReference type="SAM" id="SignalP"/>
    </source>
</evidence>
<reference evidence="3" key="2">
    <citation type="submission" date="2019-02" db="EMBL/GenBank/DDBJ databases">
        <title>Opniocepnalus argus Var Kimnra genome.</title>
        <authorList>
            <person name="Zhou C."/>
            <person name="Xiao S."/>
        </authorList>
    </citation>
    <scope>NUCLEOTIDE SEQUENCE [LARGE SCALE GENOMIC DNA]</scope>
</reference>